<name>A0A254THS8_9BURK</name>
<dbReference type="EMBL" id="LSTO01000001">
    <property type="protein sequence ID" value="OWW21737.1"/>
    <property type="molecule type" value="Genomic_DNA"/>
</dbReference>
<reference evidence="2 3" key="1">
    <citation type="submission" date="2016-02" db="EMBL/GenBank/DDBJ databases">
        <authorList>
            <person name="Wen L."/>
            <person name="He K."/>
            <person name="Yang H."/>
        </authorList>
    </citation>
    <scope>NUCLEOTIDE SEQUENCE [LARGE SCALE GENOMIC DNA]</scope>
    <source>
        <strain evidence="2 3">TSA40</strain>
    </source>
</reference>
<gene>
    <name evidence="2" type="ORF">AYR66_21840</name>
</gene>
<dbReference type="AlphaFoldDB" id="A0A254THS8"/>
<keyword evidence="1" id="KW-0472">Membrane</keyword>
<evidence type="ECO:0000313" key="3">
    <source>
        <dbReference type="Proteomes" id="UP000197535"/>
    </source>
</evidence>
<dbReference type="Proteomes" id="UP000197535">
    <property type="component" value="Unassembled WGS sequence"/>
</dbReference>
<protein>
    <submittedName>
        <fullName evidence="2">Uncharacterized protein</fullName>
    </submittedName>
</protein>
<comment type="caution">
    <text evidence="2">The sequence shown here is derived from an EMBL/GenBank/DDBJ whole genome shotgun (WGS) entry which is preliminary data.</text>
</comment>
<proteinExistence type="predicted"/>
<keyword evidence="1" id="KW-1133">Transmembrane helix</keyword>
<evidence type="ECO:0000313" key="2">
    <source>
        <dbReference type="EMBL" id="OWW21737.1"/>
    </source>
</evidence>
<keyword evidence="3" id="KW-1185">Reference proteome</keyword>
<feature type="transmembrane region" description="Helical" evidence="1">
    <location>
        <begin position="12"/>
        <end position="32"/>
    </location>
</feature>
<feature type="transmembrane region" description="Helical" evidence="1">
    <location>
        <begin position="38"/>
        <end position="59"/>
    </location>
</feature>
<sequence>MKHVVQLPGPAIVNRAVHTMVVMVVALFAFHFARLAGFSAAAVAGAMLAVLVALASLGLRRMVSVDAGAQQVVTTVTLFSIPLREHNDPLPGMAWAGVRSDLPDLVVEVGTPSGEAVEVQRFRNAYGHRESEAIAACSKLAQALHMEDRGYA</sequence>
<accession>A0A254THS8</accession>
<dbReference type="RefSeq" id="WP_088708583.1">
    <property type="nucleotide sequence ID" value="NZ_LSTO01000001.1"/>
</dbReference>
<organism evidence="2 3">
    <name type="scientific">Noviherbaspirillum denitrificans</name>
    <dbReference type="NCBI Taxonomy" id="1968433"/>
    <lineage>
        <taxon>Bacteria</taxon>
        <taxon>Pseudomonadati</taxon>
        <taxon>Pseudomonadota</taxon>
        <taxon>Betaproteobacteria</taxon>
        <taxon>Burkholderiales</taxon>
        <taxon>Oxalobacteraceae</taxon>
        <taxon>Noviherbaspirillum</taxon>
    </lineage>
</organism>
<evidence type="ECO:0000256" key="1">
    <source>
        <dbReference type="SAM" id="Phobius"/>
    </source>
</evidence>
<keyword evidence="1" id="KW-0812">Transmembrane</keyword>